<keyword evidence="5" id="KW-1185">Reference proteome</keyword>
<dbReference type="InterPro" id="IPR051199">
    <property type="entry name" value="LPS_LOS_Heptosyltrfase"/>
</dbReference>
<dbReference type="KEGG" id="fcl:A4G17_06115"/>
<evidence type="ECO:0000313" key="5">
    <source>
        <dbReference type="Proteomes" id="UP000276901"/>
    </source>
</evidence>
<evidence type="ECO:0000313" key="3">
    <source>
        <dbReference type="EMBL" id="QIM65037.1"/>
    </source>
</evidence>
<keyword evidence="1" id="KW-0328">Glycosyltransferase</keyword>
<dbReference type="EMBL" id="CP015029">
    <property type="protein sequence ID" value="QIM65037.1"/>
    <property type="molecule type" value="Genomic_DNA"/>
</dbReference>
<dbReference type="RefSeq" id="WP_123956439.1">
    <property type="nucleotide sequence ID" value="NZ_CP015029.1"/>
</dbReference>
<evidence type="ECO:0000313" key="6">
    <source>
        <dbReference type="Proteomes" id="UP000502287"/>
    </source>
</evidence>
<evidence type="ECO:0000256" key="1">
    <source>
        <dbReference type="ARBA" id="ARBA00022676"/>
    </source>
</evidence>
<dbReference type="EMBL" id="RKQT01000001">
    <property type="protein sequence ID" value="RPE96550.1"/>
    <property type="molecule type" value="Genomic_DNA"/>
</dbReference>
<dbReference type="GO" id="GO:0005829">
    <property type="term" value="C:cytosol"/>
    <property type="evidence" value="ECO:0007669"/>
    <property type="project" value="TreeGrafter"/>
</dbReference>
<organism evidence="3 6">
    <name type="scientific">Frederiksenia canicola</name>
    <dbReference type="NCBI Taxonomy" id="123824"/>
    <lineage>
        <taxon>Bacteria</taxon>
        <taxon>Pseudomonadati</taxon>
        <taxon>Pseudomonadota</taxon>
        <taxon>Gammaproteobacteria</taxon>
        <taxon>Pasteurellales</taxon>
        <taxon>Pasteurellaceae</taxon>
        <taxon>Frederiksenia</taxon>
    </lineage>
</organism>
<dbReference type="Proteomes" id="UP000502287">
    <property type="component" value="Chromosome"/>
</dbReference>
<protein>
    <submittedName>
        <fullName evidence="3 4">Heptosyltransferase</fullName>
    </submittedName>
</protein>
<dbReference type="AlphaFoldDB" id="A0AAE6X683"/>
<dbReference type="GO" id="GO:0008713">
    <property type="term" value="F:ADP-heptose-lipopolysaccharide heptosyltransferase activity"/>
    <property type="evidence" value="ECO:0007669"/>
    <property type="project" value="TreeGrafter"/>
</dbReference>
<dbReference type="PANTHER" id="PTHR30160">
    <property type="entry name" value="TETRAACYLDISACCHARIDE 4'-KINASE-RELATED"/>
    <property type="match status" value="1"/>
</dbReference>
<reference evidence="4 5" key="2">
    <citation type="submission" date="2018-11" db="EMBL/GenBank/DDBJ databases">
        <title>Genomic Encyclopedia of Type Strains, Phase IV (KMG-IV): sequencing the most valuable type-strain genomes for metagenomic binning, comparative biology and taxonomic classification.</title>
        <authorList>
            <person name="Goeker M."/>
        </authorList>
    </citation>
    <scope>NUCLEOTIDE SEQUENCE [LARGE SCALE GENOMIC DNA]</scope>
    <source>
        <strain evidence="4 5">DSM 25797</strain>
    </source>
</reference>
<dbReference type="InterPro" id="IPR002201">
    <property type="entry name" value="Glyco_trans_9"/>
</dbReference>
<gene>
    <name evidence="3" type="ORF">A4G17_06115</name>
    <name evidence="4" type="ORF">EDC49_0945</name>
</gene>
<keyword evidence="2" id="KW-0808">Transferase</keyword>
<evidence type="ECO:0000313" key="4">
    <source>
        <dbReference type="EMBL" id="RPE96550.1"/>
    </source>
</evidence>
<reference evidence="3 6" key="1">
    <citation type="submission" date="2016-03" db="EMBL/GenBank/DDBJ databases">
        <authorList>
            <person name="Hansen M.J."/>
            <person name="Bojesen A.M."/>
            <person name="Planet P."/>
        </authorList>
    </citation>
    <scope>NUCLEOTIDE SEQUENCE [LARGE SCALE GENOMIC DNA]</scope>
    <source>
        <strain evidence="3 6">HPA 21</strain>
    </source>
</reference>
<sequence length="345" mass="40445">MSIKKQLQKIRLAIGKKILDRKNQKNHKIAREKMRKILFLRHDGKIGDYIVSSFVFRELKKQNPNLHIGVVCSTKTLYLFDQNPFIDSIYPVKTKKIRDYIKTANKIRKENYDILIDPTTFLRNRDLLLIRLINATINIGYQKSDYQLFDVNITDNNLHFSQIYQKALELIGYYNIDTRYDIPVNLASQKHINQFLTRNQLNQFITINFFGASSSRSFNDSNIKALLTDIQQKCTLPIIVLTYPAVTEKLKHIIKNFHNIFIYEETKSIFDNIELIRSSYLVISPDTSIIHIASGLNKPMIAFYGDGKENFTHWHPNSQNIVHLIQYKKNINEITPQQILPEWLV</sequence>
<evidence type="ECO:0000256" key="2">
    <source>
        <dbReference type="ARBA" id="ARBA00022679"/>
    </source>
</evidence>
<accession>A0AAE6X683</accession>
<dbReference type="GO" id="GO:0009244">
    <property type="term" value="P:lipopolysaccharide core region biosynthetic process"/>
    <property type="evidence" value="ECO:0007669"/>
    <property type="project" value="TreeGrafter"/>
</dbReference>
<proteinExistence type="predicted"/>
<dbReference type="CDD" id="cd03789">
    <property type="entry name" value="GT9_LPS_heptosyltransferase"/>
    <property type="match status" value="1"/>
</dbReference>
<dbReference type="Gene3D" id="3.40.50.2000">
    <property type="entry name" value="Glycogen Phosphorylase B"/>
    <property type="match status" value="2"/>
</dbReference>
<dbReference type="Pfam" id="PF01075">
    <property type="entry name" value="Glyco_transf_9"/>
    <property type="match status" value="1"/>
</dbReference>
<dbReference type="SUPFAM" id="SSF53756">
    <property type="entry name" value="UDP-Glycosyltransferase/glycogen phosphorylase"/>
    <property type="match status" value="1"/>
</dbReference>
<dbReference type="PANTHER" id="PTHR30160:SF15">
    <property type="entry name" value="GLYCOSYLTRANSFERASE HI_0523-RELATED"/>
    <property type="match status" value="1"/>
</dbReference>
<name>A0AAE6X683_9PAST</name>
<dbReference type="Proteomes" id="UP000276901">
    <property type="component" value="Unassembled WGS sequence"/>
</dbReference>